<evidence type="ECO:0000313" key="1">
    <source>
        <dbReference type="EMBL" id="QTW05538.1"/>
    </source>
</evidence>
<sequence>MDINKEQLGKIENEYINYDYKRLEEIYYSLVKNLEEYAKGGQYKLYGKKIVSILNKIKKEISKRDKIELFQEQKKTTETQNIEKRNKAEDKKKLIFAKILKKIKTIIPEFSAESINDVDCFYFQDDKKHSKKYLSLQKIVVDSYKVCFVKYEDWANTYYFKIKNIG</sequence>
<proteinExistence type="predicted"/>
<name>A0A8B0LQ05_9VIRU</name>
<protein>
    <submittedName>
        <fullName evidence="1">Uncharacterized protein</fullName>
    </submittedName>
</protein>
<accession>A0A8B0LQ05</accession>
<reference evidence="1" key="1">
    <citation type="journal article" date="2021" name="Nat. Commun.">
        <title>Lytic archaeal viruses infect abundant primary producers in Earth's crust.</title>
        <authorList>
            <person name="Rahlff J."/>
            <person name="Turzynski V."/>
            <person name="Esser S.P."/>
            <person name="Monsees I."/>
            <person name="Bornemann T.L.V."/>
            <person name="Figueroa-Gonzalez P.A."/>
            <person name="Schulz F."/>
            <person name="Woyke T."/>
            <person name="Klingl A."/>
            <person name="Moraru C."/>
            <person name="Probst A.J."/>
        </authorList>
    </citation>
    <scope>NUCLEOTIDE SEQUENCE</scope>
</reference>
<organism evidence="1">
    <name type="scientific">uncultured archaeal virus</name>
    <dbReference type="NCBI Taxonomy" id="1960247"/>
    <lineage>
        <taxon>Viruses</taxon>
        <taxon>environmental samples</taxon>
    </lineage>
</organism>
<reference evidence="1" key="2">
    <citation type="submission" date="2021-01" db="EMBL/GenBank/DDBJ databases">
        <authorList>
            <person name="Rahlff J."/>
        </authorList>
    </citation>
    <scope>NUCLEOTIDE SEQUENCE</scope>
</reference>
<dbReference type="EMBL" id="MW522971">
    <property type="protein sequence ID" value="QTW05538.1"/>
    <property type="molecule type" value="Genomic_DNA"/>
</dbReference>